<comment type="function">
    <text evidence="2">One of several proteins that assist in the late maturation steps of the functional core of the 30S ribosomal subunit. Associates with free 30S ribosomal subunits (but not with 30S subunits that are part of 70S ribosomes or polysomes). Required for efficient processing of 16S rRNA. May interact with the 5'-terminal helix region of 16S rRNA.</text>
</comment>
<keyword evidence="2" id="KW-0963">Cytoplasm</keyword>
<evidence type="ECO:0000313" key="3">
    <source>
        <dbReference type="EMBL" id="KUK81052.1"/>
    </source>
</evidence>
<dbReference type="GO" id="GO:0005829">
    <property type="term" value="C:cytosol"/>
    <property type="evidence" value="ECO:0007669"/>
    <property type="project" value="TreeGrafter"/>
</dbReference>
<sequence length="123" mass="14089">MASTYRKEMLESEIMKVLTVALSSYTGHNDSLGMTSIVRVELSKDKRFATIFVSLMGPDDRKKKLVEKLNEDKGIFRTAIAKNIRLFKAPEIRFKEDIGIEASLRVAQLLEQIEKEKKEPNNE</sequence>
<dbReference type="InterPro" id="IPR000238">
    <property type="entry name" value="RbfA"/>
</dbReference>
<name>A0A117M2P6_9BACT</name>
<dbReference type="PROSITE" id="PS01319">
    <property type="entry name" value="RBFA"/>
    <property type="match status" value="1"/>
</dbReference>
<evidence type="ECO:0000256" key="2">
    <source>
        <dbReference type="HAMAP-Rule" id="MF_00003"/>
    </source>
</evidence>
<dbReference type="InterPro" id="IPR023799">
    <property type="entry name" value="RbfA_dom_sf"/>
</dbReference>
<dbReference type="AlphaFoldDB" id="A0A117M2P6"/>
<dbReference type="NCBIfam" id="TIGR00082">
    <property type="entry name" value="rbfA"/>
    <property type="match status" value="1"/>
</dbReference>
<comment type="caution">
    <text evidence="3">The sequence shown here is derived from an EMBL/GenBank/DDBJ whole genome shotgun (WGS) entry which is preliminary data.</text>
</comment>
<dbReference type="Proteomes" id="UP000054092">
    <property type="component" value="Unassembled WGS sequence"/>
</dbReference>
<dbReference type="EMBL" id="LGGP01000086">
    <property type="protein sequence ID" value="KUK81052.1"/>
    <property type="molecule type" value="Genomic_DNA"/>
</dbReference>
<dbReference type="Gene3D" id="3.30.300.20">
    <property type="match status" value="1"/>
</dbReference>
<reference evidence="4" key="1">
    <citation type="journal article" date="2015" name="MBio">
        <title>Genome-Resolved Metagenomic Analysis Reveals Roles for Candidate Phyla and Other Microbial Community Members in Biogeochemical Transformations in Oil Reservoirs.</title>
        <authorList>
            <person name="Hu P."/>
            <person name="Tom L."/>
            <person name="Singh A."/>
            <person name="Thomas B.C."/>
            <person name="Baker B.J."/>
            <person name="Piceno Y.M."/>
            <person name="Andersen G.L."/>
            <person name="Banfield J.F."/>
        </authorList>
    </citation>
    <scope>NUCLEOTIDE SEQUENCE [LARGE SCALE GENOMIC DNA]</scope>
</reference>
<comment type="subcellular location">
    <subcellularLocation>
        <location evidence="2">Cytoplasm</location>
    </subcellularLocation>
</comment>
<dbReference type="PATRIC" id="fig|1184387.3.peg.995"/>
<organism evidence="3 4">
    <name type="scientific">Mesotoga prima</name>
    <dbReference type="NCBI Taxonomy" id="1184387"/>
    <lineage>
        <taxon>Bacteria</taxon>
        <taxon>Thermotogati</taxon>
        <taxon>Thermotogota</taxon>
        <taxon>Thermotogae</taxon>
        <taxon>Kosmotogales</taxon>
        <taxon>Kosmotogaceae</taxon>
        <taxon>Mesotoga</taxon>
    </lineage>
</organism>
<dbReference type="PANTHER" id="PTHR33515">
    <property type="entry name" value="RIBOSOME-BINDING FACTOR A, CHLOROPLASTIC-RELATED"/>
    <property type="match status" value="1"/>
</dbReference>
<dbReference type="InterPro" id="IPR015946">
    <property type="entry name" value="KH_dom-like_a/b"/>
</dbReference>
<accession>A0A117M2P6</accession>
<keyword evidence="1 2" id="KW-0690">Ribosome biogenesis</keyword>
<proteinExistence type="inferred from homology"/>
<evidence type="ECO:0000313" key="4">
    <source>
        <dbReference type="Proteomes" id="UP000054092"/>
    </source>
</evidence>
<comment type="subunit">
    <text evidence="2">Monomer. Binds 30S ribosomal subunits, but not 50S ribosomal subunits or 70S ribosomes.</text>
</comment>
<protein>
    <recommendedName>
        <fullName evidence="2">Ribosome-binding factor A</fullName>
    </recommendedName>
</protein>
<dbReference type="GO" id="GO:0030490">
    <property type="term" value="P:maturation of SSU-rRNA"/>
    <property type="evidence" value="ECO:0007669"/>
    <property type="project" value="UniProtKB-UniRule"/>
</dbReference>
<dbReference type="SUPFAM" id="SSF89919">
    <property type="entry name" value="Ribosome-binding factor A, RbfA"/>
    <property type="match status" value="1"/>
</dbReference>
<dbReference type="GO" id="GO:0043024">
    <property type="term" value="F:ribosomal small subunit binding"/>
    <property type="evidence" value="ECO:0007669"/>
    <property type="project" value="TreeGrafter"/>
</dbReference>
<dbReference type="Pfam" id="PF02033">
    <property type="entry name" value="RBFA"/>
    <property type="match status" value="1"/>
</dbReference>
<gene>
    <name evidence="2" type="primary">rbfA</name>
    <name evidence="3" type="ORF">XD94_0637</name>
</gene>
<dbReference type="HAMAP" id="MF_00003">
    <property type="entry name" value="RbfA"/>
    <property type="match status" value="1"/>
</dbReference>
<evidence type="ECO:0000256" key="1">
    <source>
        <dbReference type="ARBA" id="ARBA00022517"/>
    </source>
</evidence>
<comment type="similarity">
    <text evidence="2">Belongs to the RbfA family.</text>
</comment>
<dbReference type="InterPro" id="IPR020053">
    <property type="entry name" value="Ribosome-bd_factorA_CS"/>
</dbReference>
<dbReference type="PANTHER" id="PTHR33515:SF1">
    <property type="entry name" value="RIBOSOME-BINDING FACTOR A, CHLOROPLASTIC-RELATED"/>
    <property type="match status" value="1"/>
</dbReference>